<evidence type="ECO:0000256" key="8">
    <source>
        <dbReference type="ARBA" id="ARBA00023018"/>
    </source>
</evidence>
<comment type="similarity">
    <text evidence="3">Belongs to the TMEM163 family.</text>
</comment>
<evidence type="ECO:0000259" key="13">
    <source>
        <dbReference type="Pfam" id="PF01545"/>
    </source>
</evidence>
<dbReference type="InterPro" id="IPR026765">
    <property type="entry name" value="Tmem163"/>
</dbReference>
<dbReference type="GO" id="GO:0008324">
    <property type="term" value="F:monoatomic cation transmembrane transporter activity"/>
    <property type="evidence" value="ECO:0007669"/>
    <property type="project" value="InterPro"/>
</dbReference>
<dbReference type="GO" id="GO:0031901">
    <property type="term" value="C:early endosome membrane"/>
    <property type="evidence" value="ECO:0007669"/>
    <property type="project" value="UniProtKB-SubCell"/>
</dbReference>
<keyword evidence="6" id="KW-0862">Zinc</keyword>
<comment type="caution">
    <text evidence="14">The sequence shown here is derived from an EMBL/GenBank/DDBJ whole genome shotgun (WGS) entry which is preliminary data.</text>
</comment>
<dbReference type="PANTHER" id="PTHR31937:SF2">
    <property type="entry name" value="TRANSMEMBRANE PROTEIN 163"/>
    <property type="match status" value="1"/>
</dbReference>
<dbReference type="EMBL" id="CAKKNE010000003">
    <property type="protein sequence ID" value="CAH0372018.1"/>
    <property type="molecule type" value="Genomic_DNA"/>
</dbReference>
<evidence type="ECO:0000256" key="7">
    <source>
        <dbReference type="ARBA" id="ARBA00022989"/>
    </source>
</evidence>
<evidence type="ECO:0000256" key="6">
    <source>
        <dbReference type="ARBA" id="ARBA00022833"/>
    </source>
</evidence>
<feature type="transmembrane region" description="Helical" evidence="12">
    <location>
        <begin position="126"/>
        <end position="145"/>
    </location>
</feature>
<evidence type="ECO:0000313" key="15">
    <source>
        <dbReference type="Proteomes" id="UP000789595"/>
    </source>
</evidence>
<dbReference type="Gene3D" id="1.20.1510.10">
    <property type="entry name" value="Cation efflux protein transmembrane domain"/>
    <property type="match status" value="1"/>
</dbReference>
<sequence>MEDEVKEPSSPMEPASPQEGHTREDTSAAVESVLQRAAEQAQRSTTKKRYGPKDAYNVSVASLILTVCAFCAGLAISIHSSSSAALGYALENGVDAIGSVLVLWRFWGAGVVSEAQLELREKRADVGIALMFVLLGWLVAINGMATLASHEEADNHSFLLGLSVPSAFLFGFLGFYKLRIAHEVDSMALRKDGFCSLAGACLSCGVLIGYFLMVEAGIWWADGVVAMIVGLVLVVAGAVSLKKNVALRWWSRQFWVTEASRAATKRRARAEMSDLSDSRVDALSQKVEAARSGIVVGDSNLV</sequence>
<keyword evidence="5" id="KW-0967">Endosome</keyword>
<name>A0A8J2SKA0_9STRA</name>
<feature type="transmembrane region" description="Helical" evidence="12">
    <location>
        <begin position="197"/>
        <end position="213"/>
    </location>
</feature>
<evidence type="ECO:0000256" key="2">
    <source>
        <dbReference type="ARBA" id="ARBA00004644"/>
    </source>
</evidence>
<feature type="transmembrane region" description="Helical" evidence="12">
    <location>
        <begin position="55"/>
        <end position="76"/>
    </location>
</feature>
<dbReference type="PANTHER" id="PTHR31937">
    <property type="entry name" value="TRANSMEMBRANE PROTEIN 163"/>
    <property type="match status" value="1"/>
</dbReference>
<keyword evidence="4 12" id="KW-0812">Transmembrane</keyword>
<evidence type="ECO:0000256" key="10">
    <source>
        <dbReference type="ARBA" id="ARBA00023329"/>
    </source>
</evidence>
<dbReference type="SUPFAM" id="SSF161111">
    <property type="entry name" value="Cation efflux protein transmembrane domain-like"/>
    <property type="match status" value="1"/>
</dbReference>
<dbReference type="Proteomes" id="UP000789595">
    <property type="component" value="Unassembled WGS sequence"/>
</dbReference>
<accession>A0A8J2SKA0</accession>
<keyword evidence="10" id="KW-0968">Cytoplasmic vesicle</keyword>
<evidence type="ECO:0000256" key="5">
    <source>
        <dbReference type="ARBA" id="ARBA00022753"/>
    </source>
</evidence>
<organism evidence="14 15">
    <name type="scientific">Pelagomonas calceolata</name>
    <dbReference type="NCBI Taxonomy" id="35677"/>
    <lineage>
        <taxon>Eukaryota</taxon>
        <taxon>Sar</taxon>
        <taxon>Stramenopiles</taxon>
        <taxon>Ochrophyta</taxon>
        <taxon>Pelagophyceae</taxon>
        <taxon>Pelagomonadales</taxon>
        <taxon>Pelagomonadaceae</taxon>
        <taxon>Pelagomonas</taxon>
    </lineage>
</organism>
<keyword evidence="9 12" id="KW-0472">Membrane</keyword>
<evidence type="ECO:0000256" key="11">
    <source>
        <dbReference type="SAM" id="MobiDB-lite"/>
    </source>
</evidence>
<feature type="domain" description="Cation efflux protein transmembrane" evidence="13">
    <location>
        <begin position="129"/>
        <end position="245"/>
    </location>
</feature>
<dbReference type="InterPro" id="IPR058533">
    <property type="entry name" value="Cation_efflux_TM"/>
</dbReference>
<evidence type="ECO:0000313" key="14">
    <source>
        <dbReference type="EMBL" id="CAH0372018.1"/>
    </source>
</evidence>
<dbReference type="AlphaFoldDB" id="A0A8J2SKA0"/>
<gene>
    <name evidence="14" type="ORF">PECAL_3P19910</name>
</gene>
<dbReference type="InterPro" id="IPR027469">
    <property type="entry name" value="Cation_efflux_TMD_sf"/>
</dbReference>
<feature type="transmembrane region" description="Helical" evidence="12">
    <location>
        <begin position="219"/>
        <end position="241"/>
    </location>
</feature>
<dbReference type="OrthoDB" id="5980560at2759"/>
<evidence type="ECO:0000256" key="9">
    <source>
        <dbReference type="ARBA" id="ARBA00023136"/>
    </source>
</evidence>
<evidence type="ECO:0000256" key="1">
    <source>
        <dbReference type="ARBA" id="ARBA00004146"/>
    </source>
</evidence>
<keyword evidence="8" id="KW-0770">Synapse</keyword>
<reference evidence="14" key="1">
    <citation type="submission" date="2021-11" db="EMBL/GenBank/DDBJ databases">
        <authorList>
            <consortium name="Genoscope - CEA"/>
            <person name="William W."/>
        </authorList>
    </citation>
    <scope>NUCLEOTIDE SEQUENCE</scope>
</reference>
<evidence type="ECO:0000256" key="12">
    <source>
        <dbReference type="SAM" id="Phobius"/>
    </source>
</evidence>
<evidence type="ECO:0000256" key="3">
    <source>
        <dbReference type="ARBA" id="ARBA00008731"/>
    </source>
</evidence>
<proteinExistence type="inferred from homology"/>
<dbReference type="Pfam" id="PF01545">
    <property type="entry name" value="Cation_efflux"/>
    <property type="match status" value="1"/>
</dbReference>
<comment type="subcellular location">
    <subcellularLocation>
        <location evidence="2">Cytoplasmic vesicle</location>
        <location evidence="2">Secretory vesicle</location>
        <location evidence="2">Synaptic vesicle membrane</location>
        <topology evidence="2">Multi-pass membrane protein</topology>
    </subcellularLocation>
    <subcellularLocation>
        <location evidence="1">Early endosome membrane</location>
    </subcellularLocation>
</comment>
<keyword evidence="7 12" id="KW-1133">Transmembrane helix</keyword>
<feature type="transmembrane region" description="Helical" evidence="12">
    <location>
        <begin position="96"/>
        <end position="114"/>
    </location>
</feature>
<feature type="transmembrane region" description="Helical" evidence="12">
    <location>
        <begin position="157"/>
        <end position="176"/>
    </location>
</feature>
<protein>
    <recommendedName>
        <fullName evidence="13">Cation efflux protein transmembrane domain-containing protein</fullName>
    </recommendedName>
</protein>
<evidence type="ECO:0000256" key="4">
    <source>
        <dbReference type="ARBA" id="ARBA00022692"/>
    </source>
</evidence>
<feature type="region of interest" description="Disordered" evidence="11">
    <location>
        <begin position="1"/>
        <end position="34"/>
    </location>
</feature>
<keyword evidence="15" id="KW-1185">Reference proteome</keyword>